<dbReference type="EMBL" id="KZ613468">
    <property type="protein sequence ID" value="PMD26441.1"/>
    <property type="molecule type" value="Genomic_DNA"/>
</dbReference>
<evidence type="ECO:0000313" key="3">
    <source>
        <dbReference type="Proteomes" id="UP000235672"/>
    </source>
</evidence>
<accession>A0A2J6QJJ6</accession>
<name>A0A2J6QJJ6_9HELO</name>
<dbReference type="AlphaFoldDB" id="A0A2J6QJJ6"/>
<proteinExistence type="predicted"/>
<dbReference type="STRING" id="1745343.A0A2J6QJJ6"/>
<gene>
    <name evidence="2" type="ORF">NA56DRAFT_685493</name>
</gene>
<organism evidence="2 3">
    <name type="scientific">Hyaloscypha hepaticicola</name>
    <dbReference type="NCBI Taxonomy" id="2082293"/>
    <lineage>
        <taxon>Eukaryota</taxon>
        <taxon>Fungi</taxon>
        <taxon>Dikarya</taxon>
        <taxon>Ascomycota</taxon>
        <taxon>Pezizomycotina</taxon>
        <taxon>Leotiomycetes</taxon>
        <taxon>Helotiales</taxon>
        <taxon>Hyaloscyphaceae</taxon>
        <taxon>Hyaloscypha</taxon>
    </lineage>
</organism>
<dbReference type="Proteomes" id="UP000235672">
    <property type="component" value="Unassembled WGS sequence"/>
</dbReference>
<feature type="region of interest" description="Disordered" evidence="1">
    <location>
        <begin position="338"/>
        <end position="361"/>
    </location>
</feature>
<dbReference type="OrthoDB" id="3527108at2759"/>
<protein>
    <submittedName>
        <fullName evidence="2">Uncharacterized protein</fullName>
    </submittedName>
</protein>
<evidence type="ECO:0000256" key="1">
    <source>
        <dbReference type="SAM" id="MobiDB-lite"/>
    </source>
</evidence>
<reference evidence="2 3" key="1">
    <citation type="submission" date="2016-05" db="EMBL/GenBank/DDBJ databases">
        <title>A degradative enzymes factory behind the ericoid mycorrhizal symbiosis.</title>
        <authorList>
            <consortium name="DOE Joint Genome Institute"/>
            <person name="Martino E."/>
            <person name="Morin E."/>
            <person name="Grelet G."/>
            <person name="Kuo A."/>
            <person name="Kohler A."/>
            <person name="Daghino S."/>
            <person name="Barry K."/>
            <person name="Choi C."/>
            <person name="Cichocki N."/>
            <person name="Clum A."/>
            <person name="Copeland A."/>
            <person name="Hainaut M."/>
            <person name="Haridas S."/>
            <person name="Labutti K."/>
            <person name="Lindquist E."/>
            <person name="Lipzen A."/>
            <person name="Khouja H.-R."/>
            <person name="Murat C."/>
            <person name="Ohm R."/>
            <person name="Olson A."/>
            <person name="Spatafora J."/>
            <person name="Veneault-Fourrey C."/>
            <person name="Henrissat B."/>
            <person name="Grigoriev I."/>
            <person name="Martin F."/>
            <person name="Perotto S."/>
        </authorList>
    </citation>
    <scope>NUCLEOTIDE SEQUENCE [LARGE SCALE GENOMIC DNA]</scope>
    <source>
        <strain evidence="2 3">UAMH 7357</strain>
    </source>
</reference>
<sequence>MENRAYQIACSALLSRFRMYQKKYKPPPPPKIHPIEDNFPLAAAAHSADDLPHIAEWNRPPSPHVLEKTPLFIGFTRNWRILQQVVVSYLNAGWPPSDIYVIENAGVMDSNKRGLLSLQNPFFLNHTRLNMLGVNILVTPTLLTFAQLQNYYLYTAIENKWDHYFWSHMDVVALSYENKYTPDLPPSSPSHNYSEFPSLYKNCVAELRGTITPDPQTGKARRWAMHFFSYDRLALVNVAAFVEVGGWDTFIPFYTTDCDMHARLEMAEFEIKDSDAGHVFDVASSLDDLIVLYRKKGTVEASFQDPGEVEDQLRAKAEEEDKNKLQWRKYAYRSSEKRDTQLDENSAASEEFAAGEEKRNGKWEDDEIGSERFLQLERTLDEMLRSKGAQSGGRNTWQFRQTGGQGDPFYRDSLGFEQGIRMTIDHGRAVFAEKWGHRDCDIRAIGLQPQDAWKMEHDWD</sequence>
<evidence type="ECO:0000313" key="2">
    <source>
        <dbReference type="EMBL" id="PMD26441.1"/>
    </source>
</evidence>
<keyword evidence="3" id="KW-1185">Reference proteome</keyword>